<keyword evidence="5" id="KW-1185">Reference proteome</keyword>
<dbReference type="AlphaFoldDB" id="A0A7X1U277"/>
<feature type="domain" description="YjiS-like" evidence="1">
    <location>
        <begin position="38"/>
        <end position="71"/>
    </location>
</feature>
<dbReference type="EMBL" id="WHUV01000001">
    <property type="protein sequence ID" value="MQA51899.1"/>
    <property type="molecule type" value="Genomic_DNA"/>
</dbReference>
<dbReference type="Proteomes" id="UP001237292">
    <property type="component" value="Chromosome"/>
</dbReference>
<sequence>MSGLSDVRLSLHSQELVAEQEQAVERASSRSAPSGLGRWGLYWHRLSTRRALLEMPAEQLRDIGLSPDEAREEGLKPFWRR</sequence>
<reference evidence="3 5" key="2">
    <citation type="journal article" date="2023" name="Access Microbiol">
        <title>The genome of a steinernematid-associated Pseudomonas piscis bacterium encodes the biosynthesis of insect toxins.</title>
        <authorList>
            <person name="Awori R.M."/>
            <person name="Hendre P."/>
            <person name="Amugune N.O."/>
        </authorList>
    </citation>
    <scope>NUCLEOTIDE SEQUENCE [LARGE SCALE GENOMIC DNA]</scope>
    <source>
        <strain evidence="3 5">75</strain>
    </source>
</reference>
<evidence type="ECO:0000313" key="3">
    <source>
        <dbReference type="EMBL" id="WMN17641.1"/>
    </source>
</evidence>
<evidence type="ECO:0000259" key="1">
    <source>
        <dbReference type="Pfam" id="PF06568"/>
    </source>
</evidence>
<gene>
    <name evidence="2" type="ORF">GDH07_01035</name>
    <name evidence="3" type="ORF">QL104_30575</name>
</gene>
<dbReference type="Pfam" id="PF06568">
    <property type="entry name" value="YjiS-like"/>
    <property type="match status" value="1"/>
</dbReference>
<proteinExistence type="predicted"/>
<dbReference type="Proteomes" id="UP000486534">
    <property type="component" value="Unassembled WGS sequence"/>
</dbReference>
<evidence type="ECO:0000313" key="5">
    <source>
        <dbReference type="Proteomes" id="UP001237292"/>
    </source>
</evidence>
<reference evidence="2 4" key="1">
    <citation type="submission" date="2019-10" db="EMBL/GenBank/DDBJ databases">
        <title>Pseudomonas dajingensis sp. nov., isolated from the profound head ulcers of farmed Murray cod (Maccullochella peelii peelii).</title>
        <authorList>
            <person name="Liu Y."/>
        </authorList>
    </citation>
    <scope>NUCLEOTIDE SEQUENCE [LARGE SCALE GENOMIC DNA]</scope>
    <source>
        <strain evidence="2 4">MC042</strain>
    </source>
</reference>
<organism evidence="2 4">
    <name type="scientific">Pseudomonas piscis</name>
    <dbReference type="NCBI Taxonomy" id="2614538"/>
    <lineage>
        <taxon>Bacteria</taxon>
        <taxon>Pseudomonadati</taxon>
        <taxon>Pseudomonadota</taxon>
        <taxon>Gammaproteobacteria</taxon>
        <taxon>Pseudomonadales</taxon>
        <taxon>Pseudomonadaceae</taxon>
        <taxon>Pseudomonas</taxon>
    </lineage>
</organism>
<name>A0A7X1U277_9PSED</name>
<evidence type="ECO:0000313" key="4">
    <source>
        <dbReference type="Proteomes" id="UP000486534"/>
    </source>
</evidence>
<evidence type="ECO:0000313" key="2">
    <source>
        <dbReference type="EMBL" id="MQA51899.1"/>
    </source>
</evidence>
<dbReference type="EMBL" id="CP133164">
    <property type="protein sequence ID" value="WMN17641.1"/>
    <property type="molecule type" value="Genomic_DNA"/>
</dbReference>
<dbReference type="InterPro" id="IPR009506">
    <property type="entry name" value="YjiS-like"/>
</dbReference>
<protein>
    <submittedName>
        <fullName evidence="2">DUF1127 domain-containing protein</fullName>
    </submittedName>
</protein>
<accession>A0A7X1U277</accession>
<dbReference type="RefSeq" id="WP_053133659.1">
    <property type="nucleotide sequence ID" value="NZ_CP133164.1"/>
</dbReference>